<protein>
    <submittedName>
        <fullName evidence="2">Uncharacterized protein</fullName>
    </submittedName>
</protein>
<comment type="caution">
    <text evidence="2">The sequence shown here is derived from an EMBL/GenBank/DDBJ whole genome shotgun (WGS) entry which is preliminary data.</text>
</comment>
<evidence type="ECO:0000313" key="2">
    <source>
        <dbReference type="EMBL" id="GLI21163.1"/>
    </source>
</evidence>
<evidence type="ECO:0000313" key="3">
    <source>
        <dbReference type="Proteomes" id="UP001144397"/>
    </source>
</evidence>
<accession>A0A9W6CF24</accession>
<proteinExistence type="predicted"/>
<reference evidence="2" key="1">
    <citation type="submission" date="2022-12" db="EMBL/GenBank/DDBJ databases">
        <title>Reference genome sequencing for broad-spectrum identification of bacterial and archaeal isolates by mass spectrometry.</title>
        <authorList>
            <person name="Sekiguchi Y."/>
            <person name="Tourlousse D.M."/>
        </authorList>
    </citation>
    <scope>NUCLEOTIDE SEQUENCE</scope>
    <source>
        <strain evidence="2">301</strain>
    </source>
</reference>
<evidence type="ECO:0000256" key="1">
    <source>
        <dbReference type="SAM" id="MobiDB-lite"/>
    </source>
</evidence>
<dbReference type="Proteomes" id="UP001144397">
    <property type="component" value="Unassembled WGS sequence"/>
</dbReference>
<feature type="region of interest" description="Disordered" evidence="1">
    <location>
        <begin position="119"/>
        <end position="139"/>
    </location>
</feature>
<organism evidence="2 3">
    <name type="scientific">Xanthobacter flavus</name>
    <dbReference type="NCBI Taxonomy" id="281"/>
    <lineage>
        <taxon>Bacteria</taxon>
        <taxon>Pseudomonadati</taxon>
        <taxon>Pseudomonadota</taxon>
        <taxon>Alphaproteobacteria</taxon>
        <taxon>Hyphomicrobiales</taxon>
        <taxon>Xanthobacteraceae</taxon>
        <taxon>Xanthobacter</taxon>
    </lineage>
</organism>
<sequence>MARLLGDQRQGQKLEVALGQHAADAEHVAAAAPAASATTAMATELAMAPAGELMFGHLASAELTAHFATETAATAGVPPVSSASEHSEVSLDMSLDIATMVISFDISISQEGSPKIPFRLSEGPCLQDRPDRRSVPVWP</sequence>
<name>A0A9W6CF24_XANFL</name>
<gene>
    <name evidence="2" type="ORF">XFLAVUS301_08370</name>
</gene>
<dbReference type="AlphaFoldDB" id="A0A9W6CF24"/>
<feature type="compositionally biased region" description="Basic and acidic residues" evidence="1">
    <location>
        <begin position="128"/>
        <end position="139"/>
    </location>
</feature>
<dbReference type="EMBL" id="BSDO01000001">
    <property type="protein sequence ID" value="GLI21163.1"/>
    <property type="molecule type" value="Genomic_DNA"/>
</dbReference>